<dbReference type="Proteomes" id="UP000241818">
    <property type="component" value="Unassembled WGS sequence"/>
</dbReference>
<feature type="compositionally biased region" description="Pro residues" evidence="1">
    <location>
        <begin position="57"/>
        <end position="68"/>
    </location>
</feature>
<feature type="region of interest" description="Disordered" evidence="1">
    <location>
        <begin position="1"/>
        <end position="28"/>
    </location>
</feature>
<protein>
    <submittedName>
        <fullName evidence="2">Uncharacterized protein</fullName>
    </submittedName>
</protein>
<evidence type="ECO:0000256" key="1">
    <source>
        <dbReference type="SAM" id="MobiDB-lite"/>
    </source>
</evidence>
<accession>A0A2T3ATQ9</accession>
<dbReference type="GeneID" id="36571858"/>
<dbReference type="AlphaFoldDB" id="A0A2T3ATQ9"/>
<dbReference type="InParanoid" id="A0A2T3ATQ9"/>
<feature type="region of interest" description="Disordered" evidence="1">
    <location>
        <begin position="50"/>
        <end position="75"/>
    </location>
</feature>
<gene>
    <name evidence="2" type="ORF">M430DRAFT_179925</name>
</gene>
<evidence type="ECO:0000313" key="2">
    <source>
        <dbReference type="EMBL" id="PSS10853.1"/>
    </source>
</evidence>
<dbReference type="EMBL" id="KZ679016">
    <property type="protein sequence ID" value="PSS10853.1"/>
    <property type="molecule type" value="Genomic_DNA"/>
</dbReference>
<evidence type="ECO:0000313" key="3">
    <source>
        <dbReference type="Proteomes" id="UP000241818"/>
    </source>
</evidence>
<keyword evidence="3" id="KW-1185">Reference proteome</keyword>
<sequence>MMRDALIEYAPQRPEPRPREDNAEQQDVQRGYYEMMADALREVPQQLPMLPFHEYGPQPPYDVLPPPEEQIFEDF</sequence>
<organism evidence="2 3">
    <name type="scientific">Amorphotheca resinae ATCC 22711</name>
    <dbReference type="NCBI Taxonomy" id="857342"/>
    <lineage>
        <taxon>Eukaryota</taxon>
        <taxon>Fungi</taxon>
        <taxon>Dikarya</taxon>
        <taxon>Ascomycota</taxon>
        <taxon>Pezizomycotina</taxon>
        <taxon>Leotiomycetes</taxon>
        <taxon>Helotiales</taxon>
        <taxon>Amorphothecaceae</taxon>
        <taxon>Amorphotheca</taxon>
    </lineage>
</organism>
<dbReference type="RefSeq" id="XP_024718032.1">
    <property type="nucleotide sequence ID" value="XM_024863777.1"/>
</dbReference>
<reference evidence="2 3" key="1">
    <citation type="journal article" date="2018" name="New Phytol.">
        <title>Comparative genomics and transcriptomics depict ericoid mycorrhizal fungi as versatile saprotrophs and plant mutualists.</title>
        <authorList>
            <person name="Martino E."/>
            <person name="Morin E."/>
            <person name="Grelet G.A."/>
            <person name="Kuo A."/>
            <person name="Kohler A."/>
            <person name="Daghino S."/>
            <person name="Barry K.W."/>
            <person name="Cichocki N."/>
            <person name="Clum A."/>
            <person name="Dockter R.B."/>
            <person name="Hainaut M."/>
            <person name="Kuo R.C."/>
            <person name="LaButti K."/>
            <person name="Lindahl B.D."/>
            <person name="Lindquist E.A."/>
            <person name="Lipzen A."/>
            <person name="Khouja H.R."/>
            <person name="Magnuson J."/>
            <person name="Murat C."/>
            <person name="Ohm R.A."/>
            <person name="Singer S.W."/>
            <person name="Spatafora J.W."/>
            <person name="Wang M."/>
            <person name="Veneault-Fourrey C."/>
            <person name="Henrissat B."/>
            <person name="Grigoriev I.V."/>
            <person name="Martin F.M."/>
            <person name="Perotto S."/>
        </authorList>
    </citation>
    <scope>NUCLEOTIDE SEQUENCE [LARGE SCALE GENOMIC DNA]</scope>
    <source>
        <strain evidence="2 3">ATCC 22711</strain>
    </source>
</reference>
<proteinExistence type="predicted"/>
<name>A0A2T3ATQ9_AMORE</name>